<evidence type="ECO:0000256" key="2">
    <source>
        <dbReference type="ARBA" id="ARBA00004922"/>
    </source>
</evidence>
<reference evidence="15" key="1">
    <citation type="submission" date="2022-02" db="EMBL/GenBank/DDBJ databases">
        <authorList>
            <person name="King R."/>
        </authorList>
    </citation>
    <scope>NUCLEOTIDE SEQUENCE</scope>
</reference>
<feature type="domain" description="Fucosyltransferase N-terminal" evidence="14">
    <location>
        <begin position="54"/>
        <end position="168"/>
    </location>
</feature>
<evidence type="ECO:0000256" key="4">
    <source>
        <dbReference type="ARBA" id="ARBA00022676"/>
    </source>
</evidence>
<dbReference type="Proteomes" id="UP001153321">
    <property type="component" value="Chromosome 3"/>
</dbReference>
<keyword evidence="6 12" id="KW-0812">Transmembrane</keyword>
<evidence type="ECO:0000256" key="1">
    <source>
        <dbReference type="ARBA" id="ARBA00004447"/>
    </source>
</evidence>
<evidence type="ECO:0000256" key="5">
    <source>
        <dbReference type="ARBA" id="ARBA00022679"/>
    </source>
</evidence>
<dbReference type="InterPro" id="IPR038577">
    <property type="entry name" value="GT10-like_C_sf"/>
</dbReference>
<keyword evidence="11" id="KW-0325">Glycoprotein</keyword>
<keyword evidence="7" id="KW-0735">Signal-anchor</keyword>
<comment type="subcellular location">
    <subcellularLocation>
        <location evidence="1 12">Golgi apparatus</location>
        <location evidence="1 12">Golgi stack membrane</location>
        <topology evidence="1 12">Single-pass type II membrane protein</topology>
    </subcellularLocation>
</comment>
<evidence type="ECO:0000256" key="10">
    <source>
        <dbReference type="ARBA" id="ARBA00023136"/>
    </source>
</evidence>
<keyword evidence="9 12" id="KW-0333">Golgi apparatus</keyword>
<dbReference type="InterPro" id="IPR001503">
    <property type="entry name" value="Glyco_trans_10"/>
</dbReference>
<comment type="pathway">
    <text evidence="2">Protein modification; protein glycosylation.</text>
</comment>
<dbReference type="SUPFAM" id="SSF53756">
    <property type="entry name" value="UDP-Glycosyltransferase/glycogen phosphorylase"/>
    <property type="match status" value="1"/>
</dbReference>
<dbReference type="PANTHER" id="PTHR48438:SF1">
    <property type="entry name" value="ALPHA-(1,3)-FUCOSYLTRANSFERASE C-RELATED"/>
    <property type="match status" value="1"/>
</dbReference>
<comment type="similarity">
    <text evidence="3 12">Belongs to the glycosyltransferase 10 family.</text>
</comment>
<evidence type="ECO:0000256" key="11">
    <source>
        <dbReference type="ARBA" id="ARBA00023180"/>
    </source>
</evidence>
<evidence type="ECO:0000313" key="15">
    <source>
        <dbReference type="EMBL" id="CAH1643576.1"/>
    </source>
</evidence>
<evidence type="ECO:0000256" key="8">
    <source>
        <dbReference type="ARBA" id="ARBA00022989"/>
    </source>
</evidence>
<feature type="transmembrane region" description="Helical" evidence="12">
    <location>
        <begin position="15"/>
        <end position="35"/>
    </location>
</feature>
<dbReference type="InterPro" id="IPR055270">
    <property type="entry name" value="Glyco_tran_10_C"/>
</dbReference>
<keyword evidence="4 12" id="KW-0328">Glycosyltransferase</keyword>
<dbReference type="Gene3D" id="3.40.50.11660">
    <property type="entry name" value="Glycosyl transferase family 10, C-terminal domain"/>
    <property type="match status" value="1"/>
</dbReference>
<dbReference type="Pfam" id="PF17039">
    <property type="entry name" value="Glyco_tran_10_N"/>
    <property type="match status" value="1"/>
</dbReference>
<evidence type="ECO:0000256" key="7">
    <source>
        <dbReference type="ARBA" id="ARBA00022968"/>
    </source>
</evidence>
<feature type="domain" description="Fucosyltransferase C-terminal" evidence="13">
    <location>
        <begin position="205"/>
        <end position="389"/>
    </location>
</feature>
<keyword evidence="8 12" id="KW-1133">Transmembrane helix</keyword>
<dbReference type="AlphaFoldDB" id="A0A9P0ICW6"/>
<dbReference type="PANTHER" id="PTHR48438">
    <property type="entry name" value="ALPHA-(1,3)-FUCOSYLTRANSFERASE C-RELATED"/>
    <property type="match status" value="1"/>
</dbReference>
<keyword evidence="5 12" id="KW-0808">Transferase</keyword>
<keyword evidence="16" id="KW-1185">Reference proteome</keyword>
<dbReference type="GO" id="GO:0032580">
    <property type="term" value="C:Golgi cisterna membrane"/>
    <property type="evidence" value="ECO:0007669"/>
    <property type="project" value="UniProtKB-SubCell"/>
</dbReference>
<dbReference type="GO" id="GO:0008417">
    <property type="term" value="F:fucosyltransferase activity"/>
    <property type="evidence" value="ECO:0007669"/>
    <property type="project" value="InterPro"/>
</dbReference>
<evidence type="ECO:0000256" key="9">
    <source>
        <dbReference type="ARBA" id="ARBA00023034"/>
    </source>
</evidence>
<sequence length="425" mass="49746">MSVVITINKMTNRKYFIGFVLTCMVTLFTFSYDLIYNTESIYFERLKRLNVSLKYVLVWTSLKTEPLINFRVARNTFIERSCPVTSCFVTGNRELLQDITEFDAIVFHAPEFVQKGVRELPQRRKSHQKYIFTSIESPAYYPICNEKFLNFFNWTWTYKLNSDLNYAYMSVWDKNGNVIGPKDEMHWMKVEDMLPINDTLKEILNGKTTAAAWFVSNCRARSGRDLIAKKLQIELQTYGMRLDIYGSCGTMKCSRSSMNECLRKLRSDYYFYLSFENSFSDDYVTEKLLHALDNYAVPVVYGGANYTRFMPDGIYLSANTLTIKELAKKMVDIIQNKELFYEYFKWHNHYSYRDVGASVTTDPYCKLCEAINNDEEMSKRTVYKDIGVWWSPKECQVKTTLTPLNEQSLYIFINDLGNGSNEIVV</sequence>
<dbReference type="InterPro" id="IPR031481">
    <property type="entry name" value="Glyco_tran_10_N"/>
</dbReference>
<evidence type="ECO:0000256" key="6">
    <source>
        <dbReference type="ARBA" id="ARBA00022692"/>
    </source>
</evidence>
<dbReference type="EMBL" id="LR824534">
    <property type="protein sequence ID" value="CAH1643576.1"/>
    <property type="molecule type" value="Genomic_DNA"/>
</dbReference>
<evidence type="ECO:0000256" key="3">
    <source>
        <dbReference type="ARBA" id="ARBA00008919"/>
    </source>
</evidence>
<accession>A0A9P0ICW6</accession>
<gene>
    <name evidence="15" type="ORF">SPLIT_LOCUS8930</name>
</gene>
<protein>
    <recommendedName>
        <fullName evidence="12">Fucosyltransferase</fullName>
        <ecNumber evidence="12">2.4.1.-</ecNumber>
    </recommendedName>
</protein>
<dbReference type="Pfam" id="PF00852">
    <property type="entry name" value="Glyco_transf_10"/>
    <property type="match status" value="1"/>
</dbReference>
<dbReference type="EC" id="2.4.1.-" evidence="12"/>
<name>A0A9P0ICW6_SPOLI</name>
<proteinExistence type="inferred from homology"/>
<evidence type="ECO:0000313" key="16">
    <source>
        <dbReference type="Proteomes" id="UP001153321"/>
    </source>
</evidence>
<evidence type="ECO:0000259" key="13">
    <source>
        <dbReference type="Pfam" id="PF00852"/>
    </source>
</evidence>
<evidence type="ECO:0000256" key="12">
    <source>
        <dbReference type="RuleBase" id="RU003832"/>
    </source>
</evidence>
<organism evidence="15 16">
    <name type="scientific">Spodoptera littoralis</name>
    <name type="common">Egyptian cotton leafworm</name>
    <dbReference type="NCBI Taxonomy" id="7109"/>
    <lineage>
        <taxon>Eukaryota</taxon>
        <taxon>Metazoa</taxon>
        <taxon>Ecdysozoa</taxon>
        <taxon>Arthropoda</taxon>
        <taxon>Hexapoda</taxon>
        <taxon>Insecta</taxon>
        <taxon>Pterygota</taxon>
        <taxon>Neoptera</taxon>
        <taxon>Endopterygota</taxon>
        <taxon>Lepidoptera</taxon>
        <taxon>Glossata</taxon>
        <taxon>Ditrysia</taxon>
        <taxon>Noctuoidea</taxon>
        <taxon>Noctuidae</taxon>
        <taxon>Amphipyrinae</taxon>
        <taxon>Spodoptera</taxon>
    </lineage>
</organism>
<evidence type="ECO:0000259" key="14">
    <source>
        <dbReference type="Pfam" id="PF17039"/>
    </source>
</evidence>
<keyword evidence="10 12" id="KW-0472">Membrane</keyword>